<evidence type="ECO:0000313" key="3">
    <source>
        <dbReference type="Proteomes" id="UP000433928"/>
    </source>
</evidence>
<sequence length="683" mass="77610">MSKKAIIKRLSLVNFKGLRNVVIDFNDTVTTISGRNGTGKTTIMDAFTWLLWGKDSEGNVDSKFGIKTNDAEGNFIPDLEHEVTGTLEIIDTETGSVETVELRRVLVEEWKTEKGKTERKLKGHHTDYFYNGVPLKTKGEYDERINEIIPEAVFKMITNPYYFLSLHWTAQREMLLQIAGGVSYEDIAKGDTAFAALIERLSGKTVEDYKREISAQKEKITKELEKIPTRIDEITRATPLTPDYAALNTEKEQLTKELNDIDEAAASAAEANRIAYEAAAKVQTAINDKRSSQHALVFKAKETARNEAFKKNETYNNADRKLQQVINDERSEASRYRSEYDRLTNEKKRTQSTIEGYKQMQNELRKRWYKVNAEEFTATESLVCPLFKHACADPVALAKYNTDREAAREKFYADREERLNKINTDGQRLNEMITSQEEEANRIDKALAELEASHTTAVTKAKEDREALQKVLNDNPRVNTEPDINGEDLPEWVALEKEIKELSEQLPAFNAEDAASRTEIRQRKANLTARLDEVKRKLNLRTIIEANEKRIAELNGEAAKLAQERAEIQGCEIVIADLIKARMTEVERRVNGLFSRVQFKMYKTLVNGEKEPDCICLIDGVKYADKNQAGKVNAGLDIINTLCTFHNVSAPIFVDNAESINEFIPVVSQLIKLVVTTEDFKVE</sequence>
<dbReference type="PANTHER" id="PTHR32114">
    <property type="entry name" value="ABC TRANSPORTER ABCH.3"/>
    <property type="match status" value="1"/>
</dbReference>
<gene>
    <name evidence="2" type="ORF">GAQ59_13040</name>
</gene>
<dbReference type="Pfam" id="PF13476">
    <property type="entry name" value="AAA_23"/>
    <property type="match status" value="1"/>
</dbReference>
<dbReference type="Proteomes" id="UP000433928">
    <property type="component" value="Unassembled WGS sequence"/>
</dbReference>
<dbReference type="GO" id="GO:0006302">
    <property type="term" value="P:double-strand break repair"/>
    <property type="evidence" value="ECO:0007669"/>
    <property type="project" value="InterPro"/>
</dbReference>
<organism evidence="2 3">
    <name type="scientific">Bacteroides uniformis</name>
    <dbReference type="NCBI Taxonomy" id="820"/>
    <lineage>
        <taxon>Bacteria</taxon>
        <taxon>Pseudomonadati</taxon>
        <taxon>Bacteroidota</taxon>
        <taxon>Bacteroidia</taxon>
        <taxon>Bacteroidales</taxon>
        <taxon>Bacteroidaceae</taxon>
        <taxon>Bacteroides</taxon>
    </lineage>
</organism>
<reference evidence="2 3" key="1">
    <citation type="journal article" date="2019" name="Nat. Med.">
        <title>A library of human gut bacterial isolates paired with longitudinal multiomics data enables mechanistic microbiome research.</title>
        <authorList>
            <person name="Poyet M."/>
            <person name="Groussin M."/>
            <person name="Gibbons S.M."/>
            <person name="Avila-Pacheco J."/>
            <person name="Jiang X."/>
            <person name="Kearney S.M."/>
            <person name="Perrotta A.R."/>
            <person name="Berdy B."/>
            <person name="Zhao S."/>
            <person name="Lieberman T.D."/>
            <person name="Swanson P.K."/>
            <person name="Smith M."/>
            <person name="Roesemann S."/>
            <person name="Alexander J.E."/>
            <person name="Rich S.A."/>
            <person name="Livny J."/>
            <person name="Vlamakis H."/>
            <person name="Clish C."/>
            <person name="Bullock K."/>
            <person name="Deik A."/>
            <person name="Scott J."/>
            <person name="Pierce K.A."/>
            <person name="Xavier R.J."/>
            <person name="Alm E.J."/>
        </authorList>
    </citation>
    <scope>NUCLEOTIDE SEQUENCE [LARGE SCALE GENOMIC DNA]</scope>
    <source>
        <strain evidence="2 3">BIOML-A27</strain>
    </source>
</reference>
<dbReference type="Gene3D" id="3.40.50.300">
    <property type="entry name" value="P-loop containing nucleotide triphosphate hydrolases"/>
    <property type="match status" value="1"/>
</dbReference>
<dbReference type="RefSeq" id="WP_151853628.1">
    <property type="nucleotide sequence ID" value="NZ_WCUD01000117.1"/>
</dbReference>
<evidence type="ECO:0000259" key="1">
    <source>
        <dbReference type="Pfam" id="PF13476"/>
    </source>
</evidence>
<dbReference type="InterPro" id="IPR038729">
    <property type="entry name" value="Rad50/SbcC_AAA"/>
</dbReference>
<dbReference type="SUPFAM" id="SSF52540">
    <property type="entry name" value="P-loop containing nucleoside triphosphate hydrolases"/>
    <property type="match status" value="1"/>
</dbReference>
<evidence type="ECO:0000313" key="2">
    <source>
        <dbReference type="EMBL" id="KAB4168974.1"/>
    </source>
</evidence>
<feature type="domain" description="Rad50/SbcC-type AAA" evidence="1">
    <location>
        <begin position="9"/>
        <end position="227"/>
    </location>
</feature>
<dbReference type="EMBL" id="WCUG01000010">
    <property type="protein sequence ID" value="KAB4168974.1"/>
    <property type="molecule type" value="Genomic_DNA"/>
</dbReference>
<dbReference type="GO" id="GO:0016887">
    <property type="term" value="F:ATP hydrolysis activity"/>
    <property type="evidence" value="ECO:0007669"/>
    <property type="project" value="InterPro"/>
</dbReference>
<comment type="caution">
    <text evidence="2">The sequence shown here is derived from an EMBL/GenBank/DDBJ whole genome shotgun (WGS) entry which is preliminary data.</text>
</comment>
<accession>A0A6A2H3D0</accession>
<protein>
    <submittedName>
        <fullName evidence="2">AAA family ATPase</fullName>
    </submittedName>
</protein>
<dbReference type="PANTHER" id="PTHR32114:SF2">
    <property type="entry name" value="ABC TRANSPORTER ABCH.3"/>
    <property type="match status" value="1"/>
</dbReference>
<proteinExistence type="predicted"/>
<name>A0A6A2H3D0_BACUN</name>
<dbReference type="InterPro" id="IPR027417">
    <property type="entry name" value="P-loop_NTPase"/>
</dbReference>
<dbReference type="AlphaFoldDB" id="A0A6A2H3D0"/>